<dbReference type="Proteomes" id="UP000198373">
    <property type="component" value="Unassembled WGS sequence"/>
</dbReference>
<sequence>MRPGTDLCALPDEEALPALAAVARRLRTSGAARPAGVPDSGRRSCV</sequence>
<name>A0A239DCJ7_9ACTN</name>
<keyword evidence="2" id="KW-1185">Reference proteome</keyword>
<organism evidence="1 2">
    <name type="scientific">Geodermatophilus pulveris</name>
    <dbReference type="NCBI Taxonomy" id="1564159"/>
    <lineage>
        <taxon>Bacteria</taxon>
        <taxon>Bacillati</taxon>
        <taxon>Actinomycetota</taxon>
        <taxon>Actinomycetes</taxon>
        <taxon>Geodermatophilales</taxon>
        <taxon>Geodermatophilaceae</taxon>
        <taxon>Geodermatophilus</taxon>
    </lineage>
</organism>
<dbReference type="EMBL" id="FZOO01000003">
    <property type="protein sequence ID" value="SNS29621.1"/>
    <property type="molecule type" value="Genomic_DNA"/>
</dbReference>
<proteinExistence type="predicted"/>
<gene>
    <name evidence="1" type="ORF">SAMN06893096_103103</name>
</gene>
<evidence type="ECO:0000313" key="2">
    <source>
        <dbReference type="Proteomes" id="UP000198373"/>
    </source>
</evidence>
<evidence type="ECO:0000313" key="1">
    <source>
        <dbReference type="EMBL" id="SNS29621.1"/>
    </source>
</evidence>
<protein>
    <submittedName>
        <fullName evidence="1">Uncharacterized protein</fullName>
    </submittedName>
</protein>
<reference evidence="2" key="1">
    <citation type="submission" date="2017-06" db="EMBL/GenBank/DDBJ databases">
        <authorList>
            <person name="Varghese N."/>
            <person name="Submissions S."/>
        </authorList>
    </citation>
    <scope>NUCLEOTIDE SEQUENCE [LARGE SCALE GENOMIC DNA]</scope>
    <source>
        <strain evidence="2">DSM 46839</strain>
    </source>
</reference>
<dbReference type="AlphaFoldDB" id="A0A239DCJ7"/>
<accession>A0A239DCJ7</accession>
<dbReference type="RefSeq" id="WP_179224281.1">
    <property type="nucleotide sequence ID" value="NZ_FZOO01000003.1"/>
</dbReference>